<organism evidence="2 3">
    <name type="scientific">Actibacterium naphthalenivorans</name>
    <dbReference type="NCBI Taxonomy" id="1614693"/>
    <lineage>
        <taxon>Bacteria</taxon>
        <taxon>Pseudomonadati</taxon>
        <taxon>Pseudomonadota</taxon>
        <taxon>Alphaproteobacteria</taxon>
        <taxon>Rhodobacterales</taxon>
        <taxon>Roseobacteraceae</taxon>
        <taxon>Actibacterium</taxon>
    </lineage>
</organism>
<sequence length="255" mass="26701">MTETGTSTQPVFVTGGTGGLGRAICTGMAQRGHPVFFTYRSNADAAQALADELGGPGMAQCAQADTTDAGSITAAVAAATAWKGAPHSAIFASGAHIAQPFVSQITETDWQGVLNIELMGLTRFVSAILPGFRAAGHGNFVCITSIATVSYPPGDALSAVPKAGMEMLMRAIAREEGRYGIRANCVAPGLMDSGLGAEFIRDLYTPDIWETQRKRIALRRFGSADELADVVAFLAGDESRYVTGQTIYADGGFRL</sequence>
<evidence type="ECO:0000256" key="1">
    <source>
        <dbReference type="ARBA" id="ARBA00006484"/>
    </source>
</evidence>
<comment type="caution">
    <text evidence="2">The sequence shown here is derived from an EMBL/GenBank/DDBJ whole genome shotgun (WGS) entry which is preliminary data.</text>
</comment>
<dbReference type="RefSeq" id="WP_054540237.1">
    <property type="nucleotide sequence ID" value="NZ_JACIEQ010000001.1"/>
</dbReference>
<dbReference type="EMBL" id="JACIEQ010000001">
    <property type="protein sequence ID" value="MBB4021671.1"/>
    <property type="molecule type" value="Genomic_DNA"/>
</dbReference>
<dbReference type="InterPro" id="IPR002347">
    <property type="entry name" value="SDR_fam"/>
</dbReference>
<comment type="similarity">
    <text evidence="1">Belongs to the short-chain dehydrogenases/reductases (SDR) family.</text>
</comment>
<name>A0A840C6V0_9RHOB</name>
<dbReference type="Gene3D" id="3.40.50.720">
    <property type="entry name" value="NAD(P)-binding Rossmann-like Domain"/>
    <property type="match status" value="1"/>
</dbReference>
<reference evidence="2 3" key="1">
    <citation type="submission" date="2020-08" db="EMBL/GenBank/DDBJ databases">
        <title>Genomic Encyclopedia of Type Strains, Phase IV (KMG-IV): sequencing the most valuable type-strain genomes for metagenomic binning, comparative biology and taxonomic classification.</title>
        <authorList>
            <person name="Goeker M."/>
        </authorList>
    </citation>
    <scope>NUCLEOTIDE SEQUENCE [LARGE SCALE GENOMIC DNA]</scope>
    <source>
        <strain evidence="2 3">DSM 105040</strain>
    </source>
</reference>
<evidence type="ECO:0000313" key="3">
    <source>
        <dbReference type="Proteomes" id="UP000585681"/>
    </source>
</evidence>
<keyword evidence="3" id="KW-1185">Reference proteome</keyword>
<dbReference type="AlphaFoldDB" id="A0A840C6V0"/>
<dbReference type="Proteomes" id="UP000585681">
    <property type="component" value="Unassembled WGS sequence"/>
</dbReference>
<dbReference type="SUPFAM" id="SSF51735">
    <property type="entry name" value="NAD(P)-binding Rossmann-fold domains"/>
    <property type="match status" value="1"/>
</dbReference>
<dbReference type="InterPro" id="IPR036291">
    <property type="entry name" value="NAD(P)-bd_dom_sf"/>
</dbReference>
<dbReference type="Pfam" id="PF13561">
    <property type="entry name" value="adh_short_C2"/>
    <property type="match status" value="1"/>
</dbReference>
<dbReference type="InterPro" id="IPR050259">
    <property type="entry name" value="SDR"/>
</dbReference>
<gene>
    <name evidence="2" type="ORF">GGR17_001462</name>
</gene>
<proteinExistence type="inferred from homology"/>
<dbReference type="PANTHER" id="PTHR42879">
    <property type="entry name" value="3-OXOACYL-(ACYL-CARRIER-PROTEIN) REDUCTASE"/>
    <property type="match status" value="1"/>
</dbReference>
<evidence type="ECO:0000313" key="2">
    <source>
        <dbReference type="EMBL" id="MBB4021671.1"/>
    </source>
</evidence>
<protein>
    <submittedName>
        <fullName evidence="2">NAD(P)-dependent dehydrogenase (Short-subunit alcohol dehydrogenase family)</fullName>
    </submittedName>
</protein>
<dbReference type="PANTHER" id="PTHR42879:SF2">
    <property type="entry name" value="3-OXOACYL-[ACYL-CARRIER-PROTEIN] REDUCTASE FABG"/>
    <property type="match status" value="1"/>
</dbReference>
<dbReference type="PRINTS" id="PR00081">
    <property type="entry name" value="GDHRDH"/>
</dbReference>
<accession>A0A840C6V0</accession>